<comment type="cofactor">
    <cofactor evidence="1">
        <name>pyridoxal 5'-phosphate</name>
        <dbReference type="ChEBI" id="CHEBI:597326"/>
    </cofactor>
</comment>
<dbReference type="KEGG" id="pbs:Plabr_2048"/>
<dbReference type="OrthoDB" id="9804366at2"/>
<dbReference type="SUPFAM" id="SSF53383">
    <property type="entry name" value="PLP-dependent transferases"/>
    <property type="match status" value="1"/>
</dbReference>
<keyword evidence="7" id="KW-0808">Transferase</keyword>
<gene>
    <name evidence="7" type="ordered locus">Plabr_2048</name>
</gene>
<organism evidence="7 8">
    <name type="scientific">Rubinisphaera brasiliensis (strain ATCC 49424 / DSM 5305 / JCM 21570 / IAM 15109 / NBRC 103401 / IFAM 1448)</name>
    <name type="common">Planctomyces brasiliensis</name>
    <dbReference type="NCBI Taxonomy" id="756272"/>
    <lineage>
        <taxon>Bacteria</taxon>
        <taxon>Pseudomonadati</taxon>
        <taxon>Planctomycetota</taxon>
        <taxon>Planctomycetia</taxon>
        <taxon>Planctomycetales</taxon>
        <taxon>Planctomycetaceae</taxon>
        <taxon>Rubinisphaera</taxon>
    </lineage>
</organism>
<keyword evidence="8" id="KW-1185">Reference proteome</keyword>
<dbReference type="EMBL" id="CP002546">
    <property type="protein sequence ID" value="ADY59652.1"/>
    <property type="molecule type" value="Genomic_DNA"/>
</dbReference>
<evidence type="ECO:0000313" key="8">
    <source>
        <dbReference type="Proteomes" id="UP000006860"/>
    </source>
</evidence>
<protein>
    <recommendedName>
        <fullName evidence="3">cysteine desulfurase</fullName>
        <ecNumber evidence="3">2.8.1.7</ecNumber>
    </recommendedName>
</protein>
<dbReference type="HOGENOM" id="CLU_003433_2_4_0"/>
<dbReference type="Pfam" id="PF00266">
    <property type="entry name" value="Aminotran_5"/>
    <property type="match status" value="1"/>
</dbReference>
<dbReference type="Proteomes" id="UP000006860">
    <property type="component" value="Chromosome"/>
</dbReference>
<evidence type="ECO:0000256" key="4">
    <source>
        <dbReference type="ARBA" id="ARBA00022898"/>
    </source>
</evidence>
<dbReference type="STRING" id="756272.Plabr_2048"/>
<dbReference type="GO" id="GO:0031071">
    <property type="term" value="F:cysteine desulfurase activity"/>
    <property type="evidence" value="ECO:0007669"/>
    <property type="project" value="UniProtKB-EC"/>
</dbReference>
<dbReference type="PANTHER" id="PTHR43586">
    <property type="entry name" value="CYSTEINE DESULFURASE"/>
    <property type="match status" value="1"/>
</dbReference>
<comment type="similarity">
    <text evidence="2">Belongs to the class-V pyridoxal-phosphate-dependent aminotransferase family. Csd subfamily.</text>
</comment>
<accession>F0SIM4</accession>
<dbReference type="InterPro" id="IPR015421">
    <property type="entry name" value="PyrdxlP-dep_Trfase_major"/>
</dbReference>
<dbReference type="InterPro" id="IPR000192">
    <property type="entry name" value="Aminotrans_V_dom"/>
</dbReference>
<evidence type="ECO:0000256" key="3">
    <source>
        <dbReference type="ARBA" id="ARBA00012239"/>
    </source>
</evidence>
<sequence>MSEPIYLDHAATSAPKPAAVAARVQRYLAEEGFSAGRGSYRRAEGIGREIAAARGAIASLVNAAAPNRIVFTGGGTESLNLVLQGLLKPGDHVIATDLEHNSVLRPLAWLTEQRDVDVTFVAPEASGAVSPASIQAAITPKTRLLCCVHASNVTGIIQPVAEIGRIAREQGVLTLVDAAQTLGHLPFDIAELGCDFLAAPGHKGLLGPLGTGLLYVAPGREDELQPLILGGTGTQSEQAHQPLELPFKLESGSRNVPGLLGLCAAMETVTPEFVEAEVIRQRDLTDQLIAGFTNIDGVEVVLPEAHRVGVVSITIADQDPRIVETILDASFGIETRSGFHCAPRTHAWLGTVEAGGTLRFSVGHSTTPDQIAQAVEAIRQLTAI</sequence>
<dbReference type="Gene3D" id="3.40.640.10">
    <property type="entry name" value="Type I PLP-dependent aspartate aminotransferase-like (Major domain)"/>
    <property type="match status" value="1"/>
</dbReference>
<reference evidence="8" key="1">
    <citation type="submission" date="2011-02" db="EMBL/GenBank/DDBJ databases">
        <title>The complete genome of Planctomyces brasiliensis DSM 5305.</title>
        <authorList>
            <person name="Lucas S."/>
            <person name="Copeland A."/>
            <person name="Lapidus A."/>
            <person name="Bruce D."/>
            <person name="Goodwin L."/>
            <person name="Pitluck S."/>
            <person name="Kyrpides N."/>
            <person name="Mavromatis K."/>
            <person name="Pagani I."/>
            <person name="Ivanova N."/>
            <person name="Ovchinnikova G."/>
            <person name="Lu M."/>
            <person name="Detter J.C."/>
            <person name="Han C."/>
            <person name="Land M."/>
            <person name="Hauser L."/>
            <person name="Markowitz V."/>
            <person name="Cheng J.-F."/>
            <person name="Hugenholtz P."/>
            <person name="Woyke T."/>
            <person name="Wu D."/>
            <person name="Tindall B."/>
            <person name="Pomrenke H.G."/>
            <person name="Brambilla E."/>
            <person name="Klenk H.-P."/>
            <person name="Eisen J.A."/>
        </authorList>
    </citation>
    <scope>NUCLEOTIDE SEQUENCE [LARGE SCALE GENOMIC DNA]</scope>
    <source>
        <strain evidence="8">ATCC 49424 / DSM 5305 / JCM 21570 / NBRC 103401 / IFAM 1448</strain>
    </source>
</reference>
<evidence type="ECO:0000313" key="7">
    <source>
        <dbReference type="EMBL" id="ADY59652.1"/>
    </source>
</evidence>
<dbReference type="InterPro" id="IPR015424">
    <property type="entry name" value="PyrdxlP-dep_Trfase"/>
</dbReference>
<dbReference type="InterPro" id="IPR016454">
    <property type="entry name" value="Cysteine_dSase"/>
</dbReference>
<name>F0SIM4_RUBBR</name>
<feature type="domain" description="Aminotransferase class V" evidence="6">
    <location>
        <begin position="5"/>
        <end position="372"/>
    </location>
</feature>
<evidence type="ECO:0000256" key="1">
    <source>
        <dbReference type="ARBA" id="ARBA00001933"/>
    </source>
</evidence>
<dbReference type="PANTHER" id="PTHR43586:SF4">
    <property type="entry name" value="ISOPENICILLIN N EPIMERASE"/>
    <property type="match status" value="1"/>
</dbReference>
<dbReference type="EC" id="2.8.1.7" evidence="3"/>
<keyword evidence="4" id="KW-0663">Pyridoxal phosphate</keyword>
<dbReference type="InterPro" id="IPR015422">
    <property type="entry name" value="PyrdxlP-dep_Trfase_small"/>
</dbReference>
<dbReference type="Gene3D" id="3.90.1150.10">
    <property type="entry name" value="Aspartate Aminotransferase, domain 1"/>
    <property type="match status" value="1"/>
</dbReference>
<dbReference type="PIRSF" id="PIRSF005572">
    <property type="entry name" value="NifS"/>
    <property type="match status" value="1"/>
</dbReference>
<dbReference type="eggNOG" id="COG0520">
    <property type="taxonomic scope" value="Bacteria"/>
</dbReference>
<evidence type="ECO:0000259" key="6">
    <source>
        <dbReference type="Pfam" id="PF00266"/>
    </source>
</evidence>
<dbReference type="AlphaFoldDB" id="F0SIM4"/>
<dbReference type="RefSeq" id="WP_013628377.1">
    <property type="nucleotide sequence ID" value="NC_015174.1"/>
</dbReference>
<comment type="catalytic activity">
    <reaction evidence="5">
        <text>(sulfur carrier)-H + L-cysteine = (sulfur carrier)-SH + L-alanine</text>
        <dbReference type="Rhea" id="RHEA:43892"/>
        <dbReference type="Rhea" id="RHEA-COMP:14737"/>
        <dbReference type="Rhea" id="RHEA-COMP:14739"/>
        <dbReference type="ChEBI" id="CHEBI:29917"/>
        <dbReference type="ChEBI" id="CHEBI:35235"/>
        <dbReference type="ChEBI" id="CHEBI:57972"/>
        <dbReference type="ChEBI" id="CHEBI:64428"/>
        <dbReference type="EC" id="2.8.1.7"/>
    </reaction>
</comment>
<evidence type="ECO:0000256" key="5">
    <source>
        <dbReference type="ARBA" id="ARBA00050776"/>
    </source>
</evidence>
<evidence type="ECO:0000256" key="2">
    <source>
        <dbReference type="ARBA" id="ARBA00010447"/>
    </source>
</evidence>
<proteinExistence type="inferred from homology"/>